<dbReference type="Pfam" id="PF00356">
    <property type="entry name" value="LacI"/>
    <property type="match status" value="1"/>
</dbReference>
<evidence type="ECO:0000256" key="1">
    <source>
        <dbReference type="ARBA" id="ARBA00023015"/>
    </source>
</evidence>
<proteinExistence type="predicted"/>
<dbReference type="InterPro" id="IPR000843">
    <property type="entry name" value="HTH_LacI"/>
</dbReference>
<dbReference type="SUPFAM" id="SSF53822">
    <property type="entry name" value="Periplasmic binding protein-like I"/>
    <property type="match status" value="1"/>
</dbReference>
<gene>
    <name evidence="5" type="ORF">Dac01nite_19700</name>
</gene>
<keyword evidence="2" id="KW-0238">DNA-binding</keyword>
<dbReference type="PROSITE" id="PS50932">
    <property type="entry name" value="HTH_LACI_2"/>
    <property type="match status" value="1"/>
</dbReference>
<dbReference type="GO" id="GO:0003700">
    <property type="term" value="F:DNA-binding transcription factor activity"/>
    <property type="evidence" value="ECO:0007669"/>
    <property type="project" value="TreeGrafter"/>
</dbReference>
<dbReference type="EMBL" id="BONR01000004">
    <property type="protein sequence ID" value="GIG55218.1"/>
    <property type="molecule type" value="Genomic_DNA"/>
</dbReference>
<keyword evidence="6" id="KW-1185">Reference proteome</keyword>
<dbReference type="Pfam" id="PF13377">
    <property type="entry name" value="Peripla_BP_3"/>
    <property type="match status" value="1"/>
</dbReference>
<dbReference type="AlphaFoldDB" id="A0A919Q6Q4"/>
<reference evidence="5" key="1">
    <citation type="submission" date="2021-01" db="EMBL/GenBank/DDBJ databases">
        <title>Whole genome shotgun sequence of Demequina activiva NBRC 110675.</title>
        <authorList>
            <person name="Komaki H."/>
            <person name="Tamura T."/>
        </authorList>
    </citation>
    <scope>NUCLEOTIDE SEQUENCE</scope>
    <source>
        <strain evidence="5">NBRC 110675</strain>
    </source>
</reference>
<evidence type="ECO:0000256" key="2">
    <source>
        <dbReference type="ARBA" id="ARBA00023125"/>
    </source>
</evidence>
<keyword evidence="1" id="KW-0805">Transcription regulation</keyword>
<name>A0A919Q6Q4_9MICO</name>
<organism evidence="5 6">
    <name type="scientific">Demequina activiva</name>
    <dbReference type="NCBI Taxonomy" id="1582364"/>
    <lineage>
        <taxon>Bacteria</taxon>
        <taxon>Bacillati</taxon>
        <taxon>Actinomycetota</taxon>
        <taxon>Actinomycetes</taxon>
        <taxon>Micrococcales</taxon>
        <taxon>Demequinaceae</taxon>
        <taxon>Demequina</taxon>
    </lineage>
</organism>
<evidence type="ECO:0000313" key="5">
    <source>
        <dbReference type="EMBL" id="GIG55218.1"/>
    </source>
</evidence>
<dbReference type="SMART" id="SM00354">
    <property type="entry name" value="HTH_LACI"/>
    <property type="match status" value="1"/>
</dbReference>
<dbReference type="InterPro" id="IPR046335">
    <property type="entry name" value="LacI/GalR-like_sensor"/>
</dbReference>
<dbReference type="PANTHER" id="PTHR30146">
    <property type="entry name" value="LACI-RELATED TRANSCRIPTIONAL REPRESSOR"/>
    <property type="match status" value="1"/>
</dbReference>
<dbReference type="InterPro" id="IPR028082">
    <property type="entry name" value="Peripla_BP_I"/>
</dbReference>
<evidence type="ECO:0000256" key="3">
    <source>
        <dbReference type="ARBA" id="ARBA00023163"/>
    </source>
</evidence>
<dbReference type="GO" id="GO:0000976">
    <property type="term" value="F:transcription cis-regulatory region binding"/>
    <property type="evidence" value="ECO:0007669"/>
    <property type="project" value="TreeGrafter"/>
</dbReference>
<sequence length="348" mass="37420">MTTDGQRRQSPRVTIAHIAQQAGVSVPTVSKVLNGRSGVSDKKRAAIQRLLDEYGYERRGTARRQRVGLIDVVIRDLDPIWAMPLLQGAEEEARRVGASIVLSSTHGRQAGSRHWVQHLATRRTDAVVLVVSELAPEAAEELCRLHTPIVLVDPAGAEPSGMPTVVAANRAGGRLATEHLLRLGHRRIGIITGPEGVGCSEDRLAGYADALRARGVPQDPRLQHYGDFMAASGASAARRMLRLKNRPTAIFAGTDQTASGVYEAAAARGLRIPEDLSVVGFDDVVLAEWMRPALTTVHQPLMEMARTAIRTAAAIAYEGAEVPQRIELPTSLTVRRSTATPTRAAAAS</sequence>
<dbReference type="InterPro" id="IPR010982">
    <property type="entry name" value="Lambda_DNA-bd_dom_sf"/>
</dbReference>
<dbReference type="Gene3D" id="1.10.260.40">
    <property type="entry name" value="lambda repressor-like DNA-binding domains"/>
    <property type="match status" value="1"/>
</dbReference>
<dbReference type="Gene3D" id="3.40.50.2300">
    <property type="match status" value="2"/>
</dbReference>
<dbReference type="Proteomes" id="UP000652354">
    <property type="component" value="Unassembled WGS sequence"/>
</dbReference>
<evidence type="ECO:0000259" key="4">
    <source>
        <dbReference type="PROSITE" id="PS50932"/>
    </source>
</evidence>
<keyword evidence="3" id="KW-0804">Transcription</keyword>
<dbReference type="SUPFAM" id="SSF47413">
    <property type="entry name" value="lambda repressor-like DNA-binding domains"/>
    <property type="match status" value="1"/>
</dbReference>
<evidence type="ECO:0000313" key="6">
    <source>
        <dbReference type="Proteomes" id="UP000652354"/>
    </source>
</evidence>
<dbReference type="PANTHER" id="PTHR30146:SF153">
    <property type="entry name" value="LACTOSE OPERON REPRESSOR"/>
    <property type="match status" value="1"/>
</dbReference>
<comment type="caution">
    <text evidence="5">The sequence shown here is derived from an EMBL/GenBank/DDBJ whole genome shotgun (WGS) entry which is preliminary data.</text>
</comment>
<dbReference type="RefSeq" id="WP_203656490.1">
    <property type="nucleotide sequence ID" value="NZ_BONR01000004.1"/>
</dbReference>
<dbReference type="CDD" id="cd01392">
    <property type="entry name" value="HTH_LacI"/>
    <property type="match status" value="1"/>
</dbReference>
<accession>A0A919Q6Q4</accession>
<feature type="domain" description="HTH lacI-type" evidence="4">
    <location>
        <begin position="13"/>
        <end position="67"/>
    </location>
</feature>
<protein>
    <submittedName>
        <fullName evidence="5">LacI family transcriptional regulator</fullName>
    </submittedName>
</protein>